<dbReference type="InterPro" id="IPR000182">
    <property type="entry name" value="GNAT_dom"/>
</dbReference>
<dbReference type="AlphaFoldDB" id="A0A6B0TBJ4"/>
<sequence>MDGVRLRSAEPADASTVLAIKQAAIDGIDSPAYTDAQIAAWRPDDDVTADFRRAIRSDRFETLLAEIDGVAAGYAVLNAERDRIDAVFVRPEFAGGGVASSLVSQLESRARVRGATALTLVSSLNAGPFYESLQYRESGRQTRSIDGTEVEFAVMRKSLDG</sequence>
<dbReference type="RefSeq" id="WP_159762687.1">
    <property type="nucleotide sequence ID" value="NZ_WUUT01000001.1"/>
</dbReference>
<dbReference type="PANTHER" id="PTHR43877">
    <property type="entry name" value="AMINOALKYLPHOSPHONATE N-ACETYLTRANSFERASE-RELATED-RELATED"/>
    <property type="match status" value="1"/>
</dbReference>
<evidence type="ECO:0000313" key="5">
    <source>
        <dbReference type="Proteomes" id="UP000466535"/>
    </source>
</evidence>
<comment type="caution">
    <text evidence="4">The sequence shown here is derived from an EMBL/GenBank/DDBJ whole genome shotgun (WGS) entry which is preliminary data.</text>
</comment>
<dbReference type="EMBL" id="WUUT01000001">
    <property type="protein sequence ID" value="MXR50569.1"/>
    <property type="molecule type" value="Genomic_DNA"/>
</dbReference>
<dbReference type="InterPro" id="IPR016181">
    <property type="entry name" value="Acyl_CoA_acyltransferase"/>
</dbReference>
<dbReference type="CDD" id="cd04301">
    <property type="entry name" value="NAT_SF"/>
    <property type="match status" value="1"/>
</dbReference>
<evidence type="ECO:0000259" key="3">
    <source>
        <dbReference type="PROSITE" id="PS51186"/>
    </source>
</evidence>
<feature type="domain" description="N-acetyltransferase" evidence="3">
    <location>
        <begin position="4"/>
        <end position="160"/>
    </location>
</feature>
<dbReference type="Pfam" id="PF13673">
    <property type="entry name" value="Acetyltransf_10"/>
    <property type="match status" value="1"/>
</dbReference>
<organism evidence="4 5">
    <name type="scientific">Halovenus carboxidivorans</name>
    <dbReference type="NCBI Taxonomy" id="2692199"/>
    <lineage>
        <taxon>Archaea</taxon>
        <taxon>Methanobacteriati</taxon>
        <taxon>Methanobacteriota</taxon>
        <taxon>Stenosarchaea group</taxon>
        <taxon>Halobacteria</taxon>
        <taxon>Halobacteriales</taxon>
        <taxon>Haloarculaceae</taxon>
        <taxon>Halovenus</taxon>
    </lineage>
</organism>
<dbReference type="GO" id="GO:0016747">
    <property type="term" value="F:acyltransferase activity, transferring groups other than amino-acyl groups"/>
    <property type="evidence" value="ECO:0007669"/>
    <property type="project" value="InterPro"/>
</dbReference>
<dbReference type="PROSITE" id="PS51186">
    <property type="entry name" value="GNAT"/>
    <property type="match status" value="1"/>
</dbReference>
<evidence type="ECO:0000256" key="1">
    <source>
        <dbReference type="ARBA" id="ARBA00022679"/>
    </source>
</evidence>
<name>A0A6B0TBJ4_9EURY</name>
<evidence type="ECO:0000313" key="4">
    <source>
        <dbReference type="EMBL" id="MXR50569.1"/>
    </source>
</evidence>
<keyword evidence="5" id="KW-1185">Reference proteome</keyword>
<keyword evidence="2" id="KW-0012">Acyltransferase</keyword>
<dbReference type="SUPFAM" id="SSF55729">
    <property type="entry name" value="Acyl-CoA N-acyltransferases (Nat)"/>
    <property type="match status" value="1"/>
</dbReference>
<proteinExistence type="predicted"/>
<dbReference type="OrthoDB" id="125295at2157"/>
<dbReference type="Proteomes" id="UP000466535">
    <property type="component" value="Unassembled WGS sequence"/>
</dbReference>
<reference evidence="4 5" key="1">
    <citation type="submission" date="2019-12" db="EMBL/GenBank/DDBJ databases">
        <title>Isolation and characterization of three novel carbon monoxide-oxidizing members of Halobacteria from salione crusts and soils.</title>
        <authorList>
            <person name="Myers M.R."/>
            <person name="King G.M."/>
        </authorList>
    </citation>
    <scope>NUCLEOTIDE SEQUENCE [LARGE SCALE GENOMIC DNA]</scope>
    <source>
        <strain evidence="4 5">WSH3</strain>
    </source>
</reference>
<protein>
    <submittedName>
        <fullName evidence="4">GNAT family N-acetyltransferase</fullName>
    </submittedName>
</protein>
<keyword evidence="1 4" id="KW-0808">Transferase</keyword>
<dbReference type="InterPro" id="IPR050832">
    <property type="entry name" value="Bact_Acetyltransf"/>
</dbReference>
<dbReference type="Gene3D" id="3.40.630.30">
    <property type="match status" value="1"/>
</dbReference>
<evidence type="ECO:0000256" key="2">
    <source>
        <dbReference type="ARBA" id="ARBA00023315"/>
    </source>
</evidence>
<accession>A0A6B0TBJ4</accession>
<gene>
    <name evidence="4" type="ORF">GRX03_02960</name>
</gene>